<evidence type="ECO:0000256" key="1">
    <source>
        <dbReference type="ARBA" id="ARBA00004141"/>
    </source>
</evidence>
<evidence type="ECO:0000256" key="6">
    <source>
        <dbReference type="SAM" id="Phobius"/>
    </source>
</evidence>
<keyword evidence="8" id="KW-1185">Reference proteome</keyword>
<comment type="similarity">
    <text evidence="2">Belongs to the purine-cytosine permease (2.A.39) family.</text>
</comment>
<feature type="transmembrane region" description="Helical" evidence="6">
    <location>
        <begin position="137"/>
        <end position="155"/>
    </location>
</feature>
<dbReference type="PANTHER" id="PTHR30569">
    <property type="entry name" value="CYTOSINE TRANSPORTER CODB"/>
    <property type="match status" value="1"/>
</dbReference>
<evidence type="ECO:0000256" key="3">
    <source>
        <dbReference type="ARBA" id="ARBA00022692"/>
    </source>
</evidence>
<dbReference type="InterPro" id="IPR030191">
    <property type="entry name" value="CodB"/>
</dbReference>
<feature type="transmembrane region" description="Helical" evidence="6">
    <location>
        <begin position="400"/>
        <end position="417"/>
    </location>
</feature>
<keyword evidence="3 6" id="KW-0812">Transmembrane</keyword>
<evidence type="ECO:0000256" key="2">
    <source>
        <dbReference type="ARBA" id="ARBA00008974"/>
    </source>
</evidence>
<dbReference type="EMBL" id="JBHSRS010000013">
    <property type="protein sequence ID" value="MFC6280660.1"/>
    <property type="molecule type" value="Genomic_DNA"/>
</dbReference>
<gene>
    <name evidence="7" type="ORF">ACFQND_05380</name>
</gene>
<feature type="transmembrane region" description="Helical" evidence="6">
    <location>
        <begin position="271"/>
        <end position="290"/>
    </location>
</feature>
<feature type="transmembrane region" description="Helical" evidence="6">
    <location>
        <begin position="28"/>
        <end position="49"/>
    </location>
</feature>
<comment type="subcellular location">
    <subcellularLocation>
        <location evidence="1">Membrane</location>
        <topology evidence="1">Multi-pass membrane protein</topology>
    </subcellularLocation>
</comment>
<keyword evidence="5 6" id="KW-0472">Membrane</keyword>
<reference evidence="8" key="1">
    <citation type="journal article" date="2019" name="Int. J. Syst. Evol. Microbiol.">
        <title>The Global Catalogue of Microorganisms (GCM) 10K type strain sequencing project: providing services to taxonomists for standard genome sequencing and annotation.</title>
        <authorList>
            <consortium name="The Broad Institute Genomics Platform"/>
            <consortium name="The Broad Institute Genome Sequencing Center for Infectious Disease"/>
            <person name="Wu L."/>
            <person name="Ma J."/>
        </authorList>
    </citation>
    <scope>NUCLEOTIDE SEQUENCE [LARGE SCALE GENOMIC DNA]</scope>
    <source>
        <strain evidence="8">CCUG 39402</strain>
    </source>
</reference>
<feature type="transmembrane region" description="Helical" evidence="6">
    <location>
        <begin position="375"/>
        <end position="394"/>
    </location>
</feature>
<evidence type="ECO:0000256" key="4">
    <source>
        <dbReference type="ARBA" id="ARBA00022989"/>
    </source>
</evidence>
<dbReference type="Pfam" id="PF02133">
    <property type="entry name" value="Transp_cyt_pur"/>
    <property type="match status" value="1"/>
</dbReference>
<sequence>MPASLGSTNTALTPQPAGDRSFGFRDHAALWLSLGVGLLVMQIGAYLVPALGAKQATMVIVFGSLLGAGLLAWTAKIGCDSGLSSAGLMHATYGSSFARLPVLLNIVQLVGWTTFEIVVMRDGTLAIARQSGSFTSAIWPFLATLLWGGVLIALLSGSMVKLVRKFIGRYGLPLVIASLLWLTWQFLVKANAQGLATLWNRPGEGGMSTLAALDLVIAMPVSWLPLVADFARHGRDGKSALRGTWLGYAVANIWCYALGVLVAITTPSTDLVAALLLAQGGLIALGLILIDEVDNAYGDLYSGSVAGHSLKPRWSVRRWGITMAVVCTALAMVLPMHSLEPFLLMLSSVFIPLYGVILARLAGRSNVAALVTERQVNYSAVLIWFVGVVCYHACAQLAPSWGAALPTLVLTFVLARFTSDTPARVSATA</sequence>
<name>A0ABW1TTM4_9BURK</name>
<feature type="transmembrane region" description="Helical" evidence="6">
    <location>
        <begin position="342"/>
        <end position="363"/>
    </location>
</feature>
<accession>A0ABW1TTM4</accession>
<evidence type="ECO:0000313" key="8">
    <source>
        <dbReference type="Proteomes" id="UP001596270"/>
    </source>
</evidence>
<feature type="transmembrane region" description="Helical" evidence="6">
    <location>
        <begin position="167"/>
        <end position="187"/>
    </location>
</feature>
<dbReference type="RefSeq" id="WP_377412536.1">
    <property type="nucleotide sequence ID" value="NZ_JBHSRS010000013.1"/>
</dbReference>
<evidence type="ECO:0000313" key="7">
    <source>
        <dbReference type="EMBL" id="MFC6280660.1"/>
    </source>
</evidence>
<feature type="transmembrane region" description="Helical" evidence="6">
    <location>
        <begin position="243"/>
        <end position="265"/>
    </location>
</feature>
<dbReference type="Proteomes" id="UP001596270">
    <property type="component" value="Unassembled WGS sequence"/>
</dbReference>
<organism evidence="7 8">
    <name type="scientific">Polaromonas aquatica</name>
    <dbReference type="NCBI Taxonomy" id="332657"/>
    <lineage>
        <taxon>Bacteria</taxon>
        <taxon>Pseudomonadati</taxon>
        <taxon>Pseudomonadota</taxon>
        <taxon>Betaproteobacteria</taxon>
        <taxon>Burkholderiales</taxon>
        <taxon>Comamonadaceae</taxon>
        <taxon>Polaromonas</taxon>
    </lineage>
</organism>
<feature type="transmembrane region" description="Helical" evidence="6">
    <location>
        <begin position="55"/>
        <end position="75"/>
    </location>
</feature>
<evidence type="ECO:0000256" key="5">
    <source>
        <dbReference type="ARBA" id="ARBA00023136"/>
    </source>
</evidence>
<protein>
    <submittedName>
        <fullName evidence="7">Purine-cytosine permease family protein</fullName>
    </submittedName>
</protein>
<dbReference type="InterPro" id="IPR001248">
    <property type="entry name" value="Pur-cyt_permease"/>
</dbReference>
<feature type="transmembrane region" description="Helical" evidence="6">
    <location>
        <begin position="207"/>
        <end position="231"/>
    </location>
</feature>
<proteinExistence type="inferred from homology"/>
<keyword evidence="4 6" id="KW-1133">Transmembrane helix</keyword>
<dbReference type="Gene3D" id="1.10.4160.10">
    <property type="entry name" value="Hydantoin permease"/>
    <property type="match status" value="1"/>
</dbReference>
<dbReference type="PANTHER" id="PTHR30569:SF0">
    <property type="entry name" value="CYTOSINE PERMEASE"/>
    <property type="match status" value="1"/>
</dbReference>
<feature type="transmembrane region" description="Helical" evidence="6">
    <location>
        <begin position="319"/>
        <end position="336"/>
    </location>
</feature>
<comment type="caution">
    <text evidence="7">The sequence shown here is derived from an EMBL/GenBank/DDBJ whole genome shotgun (WGS) entry which is preliminary data.</text>
</comment>